<dbReference type="AlphaFoldDB" id="A0A098M4L7"/>
<proteinExistence type="predicted"/>
<evidence type="ECO:0000256" key="1">
    <source>
        <dbReference type="ARBA" id="ARBA00023115"/>
    </source>
</evidence>
<dbReference type="eggNOG" id="COG0421">
    <property type="taxonomic scope" value="Bacteria"/>
</dbReference>
<dbReference type="Proteomes" id="UP000029734">
    <property type="component" value="Unassembled WGS sequence"/>
</dbReference>
<organism evidence="2 3">
    <name type="scientific">Paenibacillus wynnii</name>
    <dbReference type="NCBI Taxonomy" id="268407"/>
    <lineage>
        <taxon>Bacteria</taxon>
        <taxon>Bacillati</taxon>
        <taxon>Bacillota</taxon>
        <taxon>Bacilli</taxon>
        <taxon>Bacillales</taxon>
        <taxon>Paenibacillaceae</taxon>
        <taxon>Paenibacillus</taxon>
    </lineage>
</organism>
<dbReference type="STRING" id="268407.PWYN_20215"/>
<evidence type="ECO:0000313" key="3">
    <source>
        <dbReference type="Proteomes" id="UP000029734"/>
    </source>
</evidence>
<reference evidence="2 3" key="1">
    <citation type="submission" date="2014-08" db="EMBL/GenBank/DDBJ databases">
        <authorList>
            <person name="den Bakker H.C."/>
        </authorList>
    </citation>
    <scope>NUCLEOTIDE SEQUENCE [LARGE SCALE GENOMIC DNA]</scope>
    <source>
        <strain evidence="2 3">DSM 18334</strain>
    </source>
</reference>
<sequence>MKYLHTNKNFNHEITVFETNHLYGEKGKFRVLQFSNEAVQGALDLENPDRIVLEYPRAIIHLLKSNNPEFENVFVIGHGIGTIAGYFADKIFTIAELDPEVVELSRRFFDYQLDNVTVGDGRSILEGEDDEVYDYVVLDAFNSKGTPKHLISREFFTTITEKLNPQGSLIMNAIGKSENDTLINAIHTTLREVFPYLKSFALPAEGANDHQNILIMASHQPLKFQERLMAGFREIQGGDGYIITDNY</sequence>
<name>A0A098M4L7_9BACL</name>
<dbReference type="InterPro" id="IPR029063">
    <property type="entry name" value="SAM-dependent_MTases_sf"/>
</dbReference>
<keyword evidence="1" id="KW-0620">Polyamine biosynthesis</keyword>
<dbReference type="RefSeq" id="WP_036655411.1">
    <property type="nucleotide sequence ID" value="NZ_JQCR01000003.1"/>
</dbReference>
<evidence type="ECO:0000313" key="2">
    <source>
        <dbReference type="EMBL" id="KGE16996.1"/>
    </source>
</evidence>
<protein>
    <submittedName>
        <fullName evidence="2">Spermidine synthase</fullName>
    </submittedName>
</protein>
<dbReference type="GO" id="GO:0006596">
    <property type="term" value="P:polyamine biosynthetic process"/>
    <property type="evidence" value="ECO:0007669"/>
    <property type="project" value="UniProtKB-KW"/>
</dbReference>
<dbReference type="PANTHER" id="PTHR43317:SF1">
    <property type="entry name" value="THERMOSPERMINE SYNTHASE ACAULIS5"/>
    <property type="match status" value="1"/>
</dbReference>
<reference evidence="2 3" key="2">
    <citation type="submission" date="2014-10" db="EMBL/GenBank/DDBJ databases">
        <title>Comparative genomics of the Paenibacillus odorifer group.</title>
        <authorList>
            <person name="Tsai Y.-C."/>
            <person name="Martin N."/>
            <person name="Korlach J."/>
            <person name="Wiedmann M."/>
        </authorList>
    </citation>
    <scope>NUCLEOTIDE SEQUENCE [LARGE SCALE GENOMIC DNA]</scope>
    <source>
        <strain evidence="2 3">DSM 18334</strain>
    </source>
</reference>
<keyword evidence="3" id="KW-1185">Reference proteome</keyword>
<dbReference type="Pfam" id="PF01564">
    <property type="entry name" value="Spermine_synth"/>
    <property type="match status" value="1"/>
</dbReference>
<dbReference type="OrthoDB" id="9761985at2"/>
<dbReference type="NCBIfam" id="NF037959">
    <property type="entry name" value="MFS_SpdSyn"/>
    <property type="match status" value="1"/>
</dbReference>
<accession>A0A098M4L7</accession>
<dbReference type="SUPFAM" id="SSF53335">
    <property type="entry name" value="S-adenosyl-L-methionine-dependent methyltransferases"/>
    <property type="match status" value="1"/>
</dbReference>
<dbReference type="EMBL" id="JQCR01000003">
    <property type="protein sequence ID" value="KGE16996.1"/>
    <property type="molecule type" value="Genomic_DNA"/>
</dbReference>
<gene>
    <name evidence="2" type="ORF">PWYN_20215</name>
</gene>
<dbReference type="PANTHER" id="PTHR43317">
    <property type="entry name" value="THERMOSPERMINE SYNTHASE ACAULIS5"/>
    <property type="match status" value="1"/>
</dbReference>
<dbReference type="Gene3D" id="3.40.50.150">
    <property type="entry name" value="Vaccinia Virus protein VP39"/>
    <property type="match status" value="1"/>
</dbReference>
<comment type="caution">
    <text evidence="2">The sequence shown here is derived from an EMBL/GenBank/DDBJ whole genome shotgun (WGS) entry which is preliminary data.</text>
</comment>